<feature type="signal peptide" evidence="6">
    <location>
        <begin position="1"/>
        <end position="20"/>
    </location>
</feature>
<dbReference type="EC" id="1.1.1.62" evidence="4"/>
<dbReference type="PIRSF" id="PIRSF000126">
    <property type="entry name" value="11-beta-HSD1"/>
    <property type="match status" value="1"/>
</dbReference>
<keyword evidence="3" id="KW-0560">Oxidoreductase</keyword>
<dbReference type="PRINTS" id="PR00080">
    <property type="entry name" value="SDRFAMILY"/>
</dbReference>
<accession>A0A8C6END0</accession>
<dbReference type="GO" id="GO:0005789">
    <property type="term" value="C:endoplasmic reticulum membrane"/>
    <property type="evidence" value="ECO:0007669"/>
    <property type="project" value="Ensembl"/>
</dbReference>
<dbReference type="InterPro" id="IPR051019">
    <property type="entry name" value="VLCFA-Steroid_DH"/>
</dbReference>
<protein>
    <recommendedName>
        <fullName evidence="4">17beta-estradiol 17-dehydrogenase</fullName>
        <ecNumber evidence="4">1.1.1.62</ecNumber>
    </recommendedName>
</protein>
<keyword evidence="2" id="KW-0444">Lipid biosynthesis</keyword>
<dbReference type="Ensembl" id="ENSMMMT00000003079.1">
    <property type="protein sequence ID" value="ENSMMMP00000002727.1"/>
    <property type="gene ID" value="ENSMMMG00000002462.1"/>
</dbReference>
<evidence type="ECO:0000313" key="8">
    <source>
        <dbReference type="Proteomes" id="UP000694407"/>
    </source>
</evidence>
<evidence type="ECO:0000313" key="7">
    <source>
        <dbReference type="Ensembl" id="ENSMMMP00000002727.1"/>
    </source>
</evidence>
<evidence type="ECO:0000256" key="5">
    <source>
        <dbReference type="ARBA" id="ARBA00038261"/>
    </source>
</evidence>
<sequence>MDQFFILLGLLVCLAGLAKCVRFCKCVLLSFRKVLPRSFLQSMGQWAVVTGAGDGIGKAYSLELAKCGLNVVLISRTLEKLQVLAREIERSTRSRVRVIQADFTKDDIYESIQEELKGLEVGILVNNVGMLPNLLPSRFLSVPDEIQSLIQCNVTSVVKMTQLILKPMESRRRGLILNISSGVALCPWPLYTLYSASKAFVCTFSKALQAEYRAKGIIIQVLTPYAVSTPMTKYLNTNMVTKRADEFVRESLNYVTMGDETCGCLAHEVLASFLSLIPAWAFYSRAFQRFLLTCYTDYLRQNVSTRE</sequence>
<dbReference type="Gene3D" id="3.40.50.720">
    <property type="entry name" value="NAD(P)-binding Rossmann-like Domain"/>
    <property type="match status" value="1"/>
</dbReference>
<evidence type="ECO:0000256" key="4">
    <source>
        <dbReference type="ARBA" id="ARBA00024072"/>
    </source>
</evidence>
<dbReference type="Pfam" id="PF00106">
    <property type="entry name" value="adh_short"/>
    <property type="match status" value="1"/>
</dbReference>
<dbReference type="PANTHER" id="PTHR43899:SF7">
    <property type="entry name" value="17-BETA-HYDROXYSTEROID DEHYDROGENASE TYPE 3"/>
    <property type="match status" value="1"/>
</dbReference>
<dbReference type="AlphaFoldDB" id="A0A8C6END0"/>
<keyword evidence="8" id="KW-1185">Reference proteome</keyword>
<comment type="subcellular location">
    <subcellularLocation>
        <location evidence="1">Endoplasmic reticulum</location>
    </subcellularLocation>
</comment>
<dbReference type="GO" id="GO:0004303">
    <property type="term" value="F:estradiol 17-beta-dehydrogenase [NAD(P)+] activity"/>
    <property type="evidence" value="ECO:0007669"/>
    <property type="project" value="UniProtKB-EC"/>
</dbReference>
<keyword evidence="6" id="KW-0732">Signal</keyword>
<dbReference type="PRINTS" id="PR00081">
    <property type="entry name" value="GDHRDH"/>
</dbReference>
<evidence type="ECO:0000256" key="3">
    <source>
        <dbReference type="ARBA" id="ARBA00023002"/>
    </source>
</evidence>
<dbReference type="GO" id="GO:0047045">
    <property type="term" value="F:testosterone dehydrogenase (NADP+) activity"/>
    <property type="evidence" value="ECO:0007669"/>
    <property type="project" value="Ensembl"/>
</dbReference>
<dbReference type="Proteomes" id="UP000694407">
    <property type="component" value="Unplaced"/>
</dbReference>
<gene>
    <name evidence="7" type="primary">HSD17B3</name>
</gene>
<evidence type="ECO:0000256" key="1">
    <source>
        <dbReference type="ARBA" id="ARBA00004240"/>
    </source>
</evidence>
<evidence type="ECO:0000256" key="6">
    <source>
        <dbReference type="SAM" id="SignalP"/>
    </source>
</evidence>
<evidence type="ECO:0000256" key="2">
    <source>
        <dbReference type="ARBA" id="ARBA00022955"/>
    </source>
</evidence>
<keyword evidence="2" id="KW-0752">Steroid biosynthesis</keyword>
<feature type="chain" id="PRO_5045193147" description="17beta-estradiol 17-dehydrogenase" evidence="6">
    <location>
        <begin position="21"/>
        <end position="307"/>
    </location>
</feature>
<dbReference type="InterPro" id="IPR002347">
    <property type="entry name" value="SDR_fam"/>
</dbReference>
<dbReference type="PANTHER" id="PTHR43899">
    <property type="entry name" value="RH59310P"/>
    <property type="match status" value="1"/>
</dbReference>
<name>A0A8C6END0_MARMA</name>
<dbReference type="GO" id="GO:0006702">
    <property type="term" value="P:androgen biosynthetic process"/>
    <property type="evidence" value="ECO:0007669"/>
    <property type="project" value="Ensembl"/>
</dbReference>
<dbReference type="PROSITE" id="PS00061">
    <property type="entry name" value="ADH_SHORT"/>
    <property type="match status" value="1"/>
</dbReference>
<reference evidence="7" key="2">
    <citation type="submission" date="2025-09" db="UniProtKB">
        <authorList>
            <consortium name="Ensembl"/>
        </authorList>
    </citation>
    <scope>IDENTIFICATION</scope>
</reference>
<organism evidence="7 8">
    <name type="scientific">Marmota marmota marmota</name>
    <name type="common">Alpine marmot</name>
    <dbReference type="NCBI Taxonomy" id="9994"/>
    <lineage>
        <taxon>Eukaryota</taxon>
        <taxon>Metazoa</taxon>
        <taxon>Chordata</taxon>
        <taxon>Craniata</taxon>
        <taxon>Vertebrata</taxon>
        <taxon>Euteleostomi</taxon>
        <taxon>Mammalia</taxon>
        <taxon>Eutheria</taxon>
        <taxon>Euarchontoglires</taxon>
        <taxon>Glires</taxon>
        <taxon>Rodentia</taxon>
        <taxon>Sciuromorpha</taxon>
        <taxon>Sciuridae</taxon>
        <taxon>Xerinae</taxon>
        <taxon>Marmotini</taxon>
        <taxon>Marmota</taxon>
    </lineage>
</organism>
<keyword evidence="2" id="KW-0443">Lipid metabolism</keyword>
<dbReference type="GeneTree" id="ENSGT00940000160266"/>
<dbReference type="InterPro" id="IPR036291">
    <property type="entry name" value="NAD(P)-bd_dom_sf"/>
</dbReference>
<dbReference type="InterPro" id="IPR020904">
    <property type="entry name" value="Sc_DH/Rdtase_CS"/>
</dbReference>
<reference evidence="7" key="1">
    <citation type="submission" date="2025-08" db="UniProtKB">
        <authorList>
            <consortium name="Ensembl"/>
        </authorList>
    </citation>
    <scope>IDENTIFICATION</scope>
</reference>
<comment type="similarity">
    <text evidence="5">Belongs to the short-chain dehydrogenases/reductases (SDR) family. 17-beta-HSD 3 subfamily.</text>
</comment>
<proteinExistence type="inferred from homology"/>
<dbReference type="SUPFAM" id="SSF51735">
    <property type="entry name" value="NAD(P)-binding Rossmann-fold domains"/>
    <property type="match status" value="1"/>
</dbReference>
<dbReference type="CDD" id="cd05356">
    <property type="entry name" value="17beta-HSD1_like_SDR_c"/>
    <property type="match status" value="1"/>
</dbReference>